<dbReference type="Pfam" id="PF00583">
    <property type="entry name" value="Acetyltransf_1"/>
    <property type="match status" value="1"/>
</dbReference>
<evidence type="ECO:0000259" key="1">
    <source>
        <dbReference type="PROSITE" id="PS51186"/>
    </source>
</evidence>
<comment type="caution">
    <text evidence="2">The sequence shown here is derived from an EMBL/GenBank/DDBJ whole genome shotgun (WGS) entry which is preliminary data.</text>
</comment>
<dbReference type="PROSITE" id="PS51186">
    <property type="entry name" value="GNAT"/>
    <property type="match status" value="1"/>
</dbReference>
<name>A0ABP1FL97_9CHLO</name>
<keyword evidence="3" id="KW-1185">Reference proteome</keyword>
<gene>
    <name evidence="2" type="primary">g2784</name>
    <name evidence="2" type="ORF">VP750_LOCUS2385</name>
</gene>
<dbReference type="Proteomes" id="UP001497392">
    <property type="component" value="Unassembled WGS sequence"/>
</dbReference>
<accession>A0ABP1FL97</accession>
<dbReference type="EMBL" id="CAXHTA020000004">
    <property type="protein sequence ID" value="CAL5220726.1"/>
    <property type="molecule type" value="Genomic_DNA"/>
</dbReference>
<feature type="domain" description="N-acetyltransferase" evidence="1">
    <location>
        <begin position="1"/>
        <end position="182"/>
    </location>
</feature>
<organism evidence="2 3">
    <name type="scientific">Coccomyxa viridis</name>
    <dbReference type="NCBI Taxonomy" id="1274662"/>
    <lineage>
        <taxon>Eukaryota</taxon>
        <taxon>Viridiplantae</taxon>
        <taxon>Chlorophyta</taxon>
        <taxon>core chlorophytes</taxon>
        <taxon>Trebouxiophyceae</taxon>
        <taxon>Trebouxiophyceae incertae sedis</taxon>
        <taxon>Coccomyxaceae</taxon>
        <taxon>Coccomyxa</taxon>
    </lineage>
</organism>
<dbReference type="CDD" id="cd04301">
    <property type="entry name" value="NAT_SF"/>
    <property type="match status" value="1"/>
</dbReference>
<dbReference type="PANTHER" id="PTHR47426">
    <property type="entry name" value="ACYL-COA N-ACYLTRANSFERASES (NAT) SUPERFAMILY PROTEIN"/>
    <property type="match status" value="1"/>
</dbReference>
<evidence type="ECO:0000313" key="3">
    <source>
        <dbReference type="Proteomes" id="UP001497392"/>
    </source>
</evidence>
<protein>
    <submittedName>
        <fullName evidence="2">G2784 protein</fullName>
    </submittedName>
</protein>
<dbReference type="InterPro" id="IPR000182">
    <property type="entry name" value="GNAT_dom"/>
</dbReference>
<proteinExistence type="predicted"/>
<dbReference type="PANTHER" id="PTHR47426:SF3">
    <property type="entry name" value="GCN5-RELATED N-ACETYLTRANSFERASE 6, CHLOROPLASTIC"/>
    <property type="match status" value="1"/>
</dbReference>
<dbReference type="SUPFAM" id="SSF55729">
    <property type="entry name" value="Acyl-CoA N-acyltransferases (Nat)"/>
    <property type="match status" value="1"/>
</dbReference>
<dbReference type="Gene3D" id="3.40.630.30">
    <property type="match status" value="1"/>
</dbReference>
<sequence>MLSELDDIAWLRAEAFYEDQPHLRYVGSFKRQFKEQEARSLRDRTRHRPGQAGPDCVCLAAIKEDESSSAEVIGTLDAEPPGSALAQGREGVPDDSTYVLNVVVSSKHRGQGIGSILMAAAAGMAKEEWSCSAICAHVSAQNDAAIALYKACGYQEAATTQCAAPAAPGALLGKQLFMVASL</sequence>
<reference evidence="2 3" key="1">
    <citation type="submission" date="2024-06" db="EMBL/GenBank/DDBJ databases">
        <authorList>
            <person name="Kraege A."/>
            <person name="Thomma B."/>
        </authorList>
    </citation>
    <scope>NUCLEOTIDE SEQUENCE [LARGE SCALE GENOMIC DNA]</scope>
</reference>
<dbReference type="InterPro" id="IPR016181">
    <property type="entry name" value="Acyl_CoA_acyltransferase"/>
</dbReference>
<evidence type="ECO:0000313" key="2">
    <source>
        <dbReference type="EMBL" id="CAL5220726.1"/>
    </source>
</evidence>